<protein>
    <submittedName>
        <fullName evidence="1">Uncharacterized protein</fullName>
    </submittedName>
</protein>
<dbReference type="EMBL" id="JAAGLI010000048">
    <property type="protein sequence ID" value="NEA21223.1"/>
    <property type="molecule type" value="Genomic_DNA"/>
</dbReference>
<gene>
    <name evidence="1" type="ORF">G3I70_01735</name>
</gene>
<organism evidence="1 2">
    <name type="scientific">Actinomadura bangladeshensis</name>
    <dbReference type="NCBI Taxonomy" id="453573"/>
    <lineage>
        <taxon>Bacteria</taxon>
        <taxon>Bacillati</taxon>
        <taxon>Actinomycetota</taxon>
        <taxon>Actinomycetes</taxon>
        <taxon>Streptosporangiales</taxon>
        <taxon>Thermomonosporaceae</taxon>
        <taxon>Actinomadura</taxon>
    </lineage>
</organism>
<comment type="caution">
    <text evidence="1">The sequence shown here is derived from an EMBL/GenBank/DDBJ whole genome shotgun (WGS) entry which is preliminary data.</text>
</comment>
<evidence type="ECO:0000313" key="2">
    <source>
        <dbReference type="Proteomes" id="UP000475532"/>
    </source>
</evidence>
<evidence type="ECO:0000313" key="1">
    <source>
        <dbReference type="EMBL" id="NEA21223.1"/>
    </source>
</evidence>
<dbReference type="Proteomes" id="UP000475532">
    <property type="component" value="Unassembled WGS sequence"/>
</dbReference>
<proteinExistence type="predicted"/>
<sequence>VGALARMRRAIDTGMAAGEVGPRFGTDLATQVSTLLNEVDGGEPVDLPRRVAALRSALAGRAPGDVSPARAAGLSALLAEIPVRP</sequence>
<name>A0A6L9Q9E2_9ACTN</name>
<feature type="non-terminal residue" evidence="1">
    <location>
        <position position="1"/>
    </location>
</feature>
<dbReference type="RefSeq" id="WP_203595993.1">
    <property type="nucleotide sequence ID" value="NZ_JAAGLI010000048.1"/>
</dbReference>
<reference evidence="1 2" key="1">
    <citation type="submission" date="2020-01" db="EMBL/GenBank/DDBJ databases">
        <title>Insect and environment-associated Actinomycetes.</title>
        <authorList>
            <person name="Currrie C."/>
            <person name="Chevrette M."/>
            <person name="Carlson C."/>
            <person name="Stubbendieck R."/>
            <person name="Wendt-Pienkowski E."/>
        </authorList>
    </citation>
    <scope>NUCLEOTIDE SEQUENCE [LARGE SCALE GENOMIC DNA]</scope>
    <source>
        <strain evidence="1 2">SID10258</strain>
    </source>
</reference>
<dbReference type="AlphaFoldDB" id="A0A6L9Q9E2"/>
<accession>A0A6L9Q9E2</accession>